<sequence length="225" mass="25292">MNDPQVVVFDLDGTLVRGDSVAALLRTQIRASGWRRLLVTPLLPLLPLMRWSWAVPYLSRMFALVAFGGMSEQAWRACISKRVNAMASSRSRWVIEPVLTRLRGHLKAGDRVLVVTGAYQHMAEAIVRDVLQVQGVIVLGSVVEWKQGMRLKLHCFGASKLLRLRQAGIEPPLSAAYSDSKHDLPLLRSAHRPYWVGGSSELAHRAASWFENLEWIPDHRHSHHG</sequence>
<proteinExistence type="predicted"/>
<evidence type="ECO:0000313" key="1">
    <source>
        <dbReference type="EMBL" id="MBD8524953.1"/>
    </source>
</evidence>
<dbReference type="InterPro" id="IPR023214">
    <property type="entry name" value="HAD_sf"/>
</dbReference>
<keyword evidence="1" id="KW-0378">Hydrolase</keyword>
<accession>A0AAW3ZFT3</accession>
<dbReference type="Gene3D" id="3.40.50.1000">
    <property type="entry name" value="HAD superfamily/HAD-like"/>
    <property type="match status" value="1"/>
</dbReference>
<reference evidence="1 2" key="1">
    <citation type="submission" date="2020-09" db="EMBL/GenBank/DDBJ databases">
        <title>Pseudoxanthomonas sp. CAU 1598 isolated from sand of Yaerae Beach.</title>
        <authorList>
            <person name="Kim W."/>
        </authorList>
    </citation>
    <scope>NUCLEOTIDE SEQUENCE [LARGE SCALE GENOMIC DNA]</scope>
    <source>
        <strain evidence="1 2">CAU 1598</strain>
    </source>
</reference>
<dbReference type="RefSeq" id="WP_192028300.1">
    <property type="nucleotide sequence ID" value="NZ_JACYTR010000005.1"/>
</dbReference>
<gene>
    <name evidence="1" type="ORF">IFO71_04280</name>
</gene>
<dbReference type="AlphaFoldDB" id="A0AAW3ZFT3"/>
<dbReference type="EMBL" id="JACYTR010000005">
    <property type="protein sequence ID" value="MBD8524953.1"/>
    <property type="molecule type" value="Genomic_DNA"/>
</dbReference>
<name>A0AAW3ZFT3_9GAMM</name>
<dbReference type="Gene3D" id="1.20.1440.100">
    <property type="entry name" value="SG protein - dephosphorylation function"/>
    <property type="match status" value="1"/>
</dbReference>
<dbReference type="SUPFAM" id="SSF56784">
    <property type="entry name" value="HAD-like"/>
    <property type="match status" value="1"/>
</dbReference>
<dbReference type="Proteomes" id="UP000613768">
    <property type="component" value="Unassembled WGS sequence"/>
</dbReference>
<organism evidence="1 2">
    <name type="scientific">Pseudomarimonas arenosa</name>
    <dbReference type="NCBI Taxonomy" id="2774145"/>
    <lineage>
        <taxon>Bacteria</taxon>
        <taxon>Pseudomonadati</taxon>
        <taxon>Pseudomonadota</taxon>
        <taxon>Gammaproteobacteria</taxon>
        <taxon>Lysobacterales</taxon>
        <taxon>Lysobacteraceae</taxon>
        <taxon>Pseudomarimonas</taxon>
    </lineage>
</organism>
<dbReference type="GO" id="GO:0016787">
    <property type="term" value="F:hydrolase activity"/>
    <property type="evidence" value="ECO:0007669"/>
    <property type="project" value="UniProtKB-KW"/>
</dbReference>
<evidence type="ECO:0000313" key="2">
    <source>
        <dbReference type="Proteomes" id="UP000613768"/>
    </source>
</evidence>
<comment type="caution">
    <text evidence="1">The sequence shown here is derived from an EMBL/GenBank/DDBJ whole genome shotgun (WGS) entry which is preliminary data.</text>
</comment>
<dbReference type="Pfam" id="PF12710">
    <property type="entry name" value="HAD"/>
    <property type="match status" value="1"/>
</dbReference>
<keyword evidence="2" id="KW-1185">Reference proteome</keyword>
<protein>
    <submittedName>
        <fullName evidence="1">Haloacid dehalogenase-like hydrolase</fullName>
    </submittedName>
</protein>
<dbReference type="InterPro" id="IPR036412">
    <property type="entry name" value="HAD-like_sf"/>
</dbReference>